<dbReference type="EMBL" id="CAJNOQ010033985">
    <property type="protein sequence ID" value="CAF1592678.1"/>
    <property type="molecule type" value="Genomic_DNA"/>
</dbReference>
<accession>A0A816A6E6</accession>
<dbReference type="Proteomes" id="UP000681722">
    <property type="component" value="Unassembled WGS sequence"/>
</dbReference>
<evidence type="ECO:0000313" key="3">
    <source>
        <dbReference type="Proteomes" id="UP000663829"/>
    </source>
</evidence>
<proteinExistence type="predicted"/>
<keyword evidence="3" id="KW-1185">Reference proteome</keyword>
<evidence type="ECO:0000313" key="2">
    <source>
        <dbReference type="EMBL" id="CAF4465636.1"/>
    </source>
</evidence>
<dbReference type="Proteomes" id="UP000663829">
    <property type="component" value="Unassembled WGS sequence"/>
</dbReference>
<feature type="non-terminal residue" evidence="1">
    <location>
        <position position="1"/>
    </location>
</feature>
<dbReference type="AlphaFoldDB" id="A0A816A6E6"/>
<reference evidence="1" key="1">
    <citation type="submission" date="2021-02" db="EMBL/GenBank/DDBJ databases">
        <authorList>
            <person name="Nowell W R."/>
        </authorList>
    </citation>
    <scope>NUCLEOTIDE SEQUENCE</scope>
</reference>
<comment type="caution">
    <text evidence="1">The sequence shown here is derived from an EMBL/GenBank/DDBJ whole genome shotgun (WGS) entry which is preliminary data.</text>
</comment>
<organism evidence="1 3">
    <name type="scientific">Didymodactylos carnosus</name>
    <dbReference type="NCBI Taxonomy" id="1234261"/>
    <lineage>
        <taxon>Eukaryota</taxon>
        <taxon>Metazoa</taxon>
        <taxon>Spiralia</taxon>
        <taxon>Gnathifera</taxon>
        <taxon>Rotifera</taxon>
        <taxon>Eurotatoria</taxon>
        <taxon>Bdelloidea</taxon>
        <taxon>Philodinida</taxon>
        <taxon>Philodinidae</taxon>
        <taxon>Didymodactylos</taxon>
    </lineage>
</organism>
<dbReference type="EMBL" id="CAJOBC010100181">
    <property type="protein sequence ID" value="CAF4465636.1"/>
    <property type="molecule type" value="Genomic_DNA"/>
</dbReference>
<name>A0A816A6E6_9BILA</name>
<sequence>MNSSSSNVTTPSQPKTGNKNKYLYCEIPYRGKTTQIFANKLKHLIQHQKPTKQLRIIQRPPKTIQQYFQIKDNISHPLKSNLVYHVVAKDDNDDYIEYARLNALGEIQRPLKQLQPSITLPLIPPTPTVAKNSPFYIHMFETETRITLKDYHLLMTDKQSQRLLIKEALAIKSLNPTLNKTVASTPLYIYPLGIPSTFIPDP</sequence>
<protein>
    <submittedName>
        <fullName evidence="1">Uncharacterized protein</fullName>
    </submittedName>
</protein>
<gene>
    <name evidence="1" type="ORF">GPM918_LOCUS41874</name>
    <name evidence="2" type="ORF">SRO942_LOCUS43002</name>
</gene>
<evidence type="ECO:0000313" key="1">
    <source>
        <dbReference type="EMBL" id="CAF1592678.1"/>
    </source>
</evidence>